<dbReference type="KEGG" id="cagg:HYG79_00985"/>
<proteinExistence type="predicted"/>
<evidence type="ECO:0000313" key="2">
    <source>
        <dbReference type="EMBL" id="QLG43981.1"/>
    </source>
</evidence>
<dbReference type="AlphaFoldDB" id="A0A7H9AKI3"/>
<gene>
    <name evidence="2" type="ORF">HYG79_00985</name>
</gene>
<dbReference type="EMBL" id="CP058595">
    <property type="protein sequence ID" value="QLG43981.1"/>
    <property type="molecule type" value="Genomic_DNA"/>
</dbReference>
<reference evidence="2 3" key="1">
    <citation type="journal article" date="2006" name="Int. J. Syst. Evol. Microbiol.">
        <title>Costertonia aggregata gen. nov., sp. nov., a mesophilic marine bacterium of the family Flavobacteriaceae, isolated from a mature biofilm.</title>
        <authorList>
            <person name="Kwon K.K."/>
            <person name="Lee Y.K."/>
            <person name="Lee H.K."/>
        </authorList>
    </citation>
    <scope>NUCLEOTIDE SEQUENCE [LARGE SCALE GENOMIC DNA]</scope>
    <source>
        <strain evidence="2 3">KCCM 42265</strain>
    </source>
</reference>
<feature type="domain" description="GH29D-like beta-sandwich" evidence="1">
    <location>
        <begin position="48"/>
        <end position="106"/>
    </location>
</feature>
<dbReference type="RefSeq" id="WP_179240317.1">
    <property type="nucleotide sequence ID" value="NZ_CP058595.1"/>
</dbReference>
<dbReference type="Pfam" id="PF13290">
    <property type="entry name" value="CHB_HEX_C_1"/>
    <property type="match status" value="1"/>
</dbReference>
<protein>
    <submittedName>
        <fullName evidence="2">Chitobiase/beta-hexosaminidase C-terminal domain-containing protein</fullName>
    </submittedName>
</protein>
<accession>A0A7H9AKI3</accession>
<dbReference type="InterPro" id="IPR059177">
    <property type="entry name" value="GH29D-like_dom"/>
</dbReference>
<evidence type="ECO:0000313" key="3">
    <source>
        <dbReference type="Proteomes" id="UP000509302"/>
    </source>
</evidence>
<name>A0A7H9AKI3_9FLAO</name>
<evidence type="ECO:0000259" key="1">
    <source>
        <dbReference type="Pfam" id="PF13290"/>
    </source>
</evidence>
<keyword evidence="3" id="KW-1185">Reference proteome</keyword>
<organism evidence="2 3">
    <name type="scientific">Costertonia aggregata</name>
    <dbReference type="NCBI Taxonomy" id="343403"/>
    <lineage>
        <taxon>Bacteria</taxon>
        <taxon>Pseudomonadati</taxon>
        <taxon>Bacteroidota</taxon>
        <taxon>Flavobacteriia</taxon>
        <taxon>Flavobacteriales</taxon>
        <taxon>Flavobacteriaceae</taxon>
        <taxon>Costertonia</taxon>
    </lineage>
</organism>
<dbReference type="Proteomes" id="UP000509302">
    <property type="component" value="Chromosome"/>
</dbReference>
<sequence length="268" mass="30000">MAQRLSYILALMLLVVCCKKTEKPVLASVETFELSPPRMVVDSLLFHTSAQITADFGLADAEIRYTTDGGEVTKASLVYTNPLQIDRSAEYSFRVFHPQHKASTQVLTKLVQVKNTIADIDMAITPQAHPNYRGNGSRTLVDLQKGTTQFRSGKQWLGFQSEKIAIDLDFKKQQSLSKVILSTLRDHNAWIFSPVSISVIADTKEIGSVYFDTPKEAQPTQMQFLDIPVTVGNYSAITIEINVMEAIPEWHQGKGTLPFFFIDEILVE</sequence>